<dbReference type="NCBIfam" id="TIGR01085">
    <property type="entry name" value="murE"/>
    <property type="match status" value="1"/>
</dbReference>
<gene>
    <name evidence="4" type="ORF">LCGC14_1283960</name>
</gene>
<organism evidence="4">
    <name type="scientific">marine sediment metagenome</name>
    <dbReference type="NCBI Taxonomy" id="412755"/>
    <lineage>
        <taxon>unclassified sequences</taxon>
        <taxon>metagenomes</taxon>
        <taxon>ecological metagenomes</taxon>
    </lineage>
</organism>
<dbReference type="Gene3D" id="3.40.1190.10">
    <property type="entry name" value="Mur-like, catalytic domain"/>
    <property type="match status" value="1"/>
</dbReference>
<dbReference type="NCBIfam" id="NF001126">
    <property type="entry name" value="PRK00139.1-4"/>
    <property type="match status" value="1"/>
</dbReference>
<dbReference type="Pfam" id="PF02875">
    <property type="entry name" value="Mur_ligase_C"/>
    <property type="match status" value="1"/>
</dbReference>
<evidence type="ECO:0000259" key="3">
    <source>
        <dbReference type="Pfam" id="PF08245"/>
    </source>
</evidence>
<feature type="domain" description="Mur ligase central" evidence="3">
    <location>
        <begin position="164"/>
        <end position="365"/>
    </location>
</feature>
<name>A0A0F9KW49_9ZZZZ</name>
<proteinExistence type="inferred from homology"/>
<dbReference type="GO" id="GO:0008360">
    <property type="term" value="P:regulation of cell shape"/>
    <property type="evidence" value="ECO:0007669"/>
    <property type="project" value="InterPro"/>
</dbReference>
<dbReference type="SUPFAM" id="SSF53244">
    <property type="entry name" value="MurD-like peptide ligases, peptide-binding domain"/>
    <property type="match status" value="1"/>
</dbReference>
<dbReference type="Gene3D" id="3.30.930.10">
    <property type="entry name" value="Bira Bifunctional Protein, Domain 2"/>
    <property type="match status" value="1"/>
</dbReference>
<dbReference type="GO" id="GO:0006529">
    <property type="term" value="P:asparagine biosynthetic process"/>
    <property type="evidence" value="ECO:0007669"/>
    <property type="project" value="InterPro"/>
</dbReference>
<dbReference type="EMBL" id="LAZR01007331">
    <property type="protein sequence ID" value="KKM85948.1"/>
    <property type="molecule type" value="Genomic_DNA"/>
</dbReference>
<dbReference type="InterPro" id="IPR013221">
    <property type="entry name" value="Mur_ligase_cen"/>
</dbReference>
<dbReference type="InterPro" id="IPR004101">
    <property type="entry name" value="Mur_ligase_C"/>
</dbReference>
<feature type="domain" description="Mur ligase C-terminal" evidence="2">
    <location>
        <begin position="388"/>
        <end position="516"/>
    </location>
</feature>
<dbReference type="InterPro" id="IPR004618">
    <property type="entry name" value="AsnA"/>
</dbReference>
<evidence type="ECO:0008006" key="5">
    <source>
        <dbReference type="Google" id="ProtNLM"/>
    </source>
</evidence>
<accession>A0A0F9KW49</accession>
<dbReference type="GO" id="GO:0051301">
    <property type="term" value="P:cell division"/>
    <property type="evidence" value="ECO:0007669"/>
    <property type="project" value="InterPro"/>
</dbReference>
<comment type="similarity">
    <text evidence="1">Belongs to the MurCDEF family. MurE subfamily.</text>
</comment>
<dbReference type="InterPro" id="IPR045864">
    <property type="entry name" value="aa-tRNA-synth_II/BPL/LPL"/>
</dbReference>
<evidence type="ECO:0000313" key="4">
    <source>
        <dbReference type="EMBL" id="KKM85948.1"/>
    </source>
</evidence>
<evidence type="ECO:0000256" key="1">
    <source>
        <dbReference type="ARBA" id="ARBA00005898"/>
    </source>
</evidence>
<dbReference type="PANTHER" id="PTHR23135:SF4">
    <property type="entry name" value="UDP-N-ACETYLMURAMOYL-L-ALANYL-D-GLUTAMATE--2,6-DIAMINOPIMELATE LIGASE MURE HOMOLOG, CHLOROPLASTIC"/>
    <property type="match status" value="1"/>
</dbReference>
<comment type="caution">
    <text evidence="4">The sequence shown here is derived from an EMBL/GenBank/DDBJ whole genome shotgun (WGS) entry which is preliminary data.</text>
</comment>
<dbReference type="InterPro" id="IPR036565">
    <property type="entry name" value="Mur-like_cat_sf"/>
</dbReference>
<dbReference type="InterPro" id="IPR036615">
    <property type="entry name" value="Mur_ligase_C_dom_sf"/>
</dbReference>
<evidence type="ECO:0000259" key="2">
    <source>
        <dbReference type="Pfam" id="PF02875"/>
    </source>
</evidence>
<dbReference type="AlphaFoldDB" id="A0A0F9KW49"/>
<protein>
    <recommendedName>
        <fullName evidence="5">Mur ligase central domain-containing protein</fullName>
    </recommendedName>
</protein>
<reference evidence="4" key="1">
    <citation type="journal article" date="2015" name="Nature">
        <title>Complex archaea that bridge the gap between prokaryotes and eukaryotes.</title>
        <authorList>
            <person name="Spang A."/>
            <person name="Saw J.H."/>
            <person name="Jorgensen S.L."/>
            <person name="Zaremba-Niedzwiedzka K."/>
            <person name="Martijn J."/>
            <person name="Lind A.E."/>
            <person name="van Eijk R."/>
            <person name="Schleper C."/>
            <person name="Guy L."/>
            <person name="Ettema T.J."/>
        </authorList>
    </citation>
    <scope>NUCLEOTIDE SEQUENCE</scope>
</reference>
<dbReference type="Pfam" id="PF03590">
    <property type="entry name" value="AsnA"/>
    <property type="match status" value="1"/>
</dbReference>
<dbReference type="Pfam" id="PF08245">
    <property type="entry name" value="Mur_ligase_M"/>
    <property type="match status" value="1"/>
</dbReference>
<dbReference type="GO" id="GO:0005737">
    <property type="term" value="C:cytoplasm"/>
    <property type="evidence" value="ECO:0007669"/>
    <property type="project" value="InterPro"/>
</dbReference>
<feature type="non-terminal residue" evidence="4">
    <location>
        <position position="1"/>
    </location>
</feature>
<dbReference type="PANTHER" id="PTHR23135">
    <property type="entry name" value="MUR LIGASE FAMILY MEMBER"/>
    <property type="match status" value="1"/>
</dbReference>
<dbReference type="HAMAP" id="MF_00208">
    <property type="entry name" value="MurE"/>
    <property type="match status" value="1"/>
</dbReference>
<dbReference type="Gene3D" id="3.90.190.20">
    <property type="entry name" value="Mur ligase, C-terminal domain"/>
    <property type="match status" value="1"/>
</dbReference>
<dbReference type="GO" id="GO:0016881">
    <property type="term" value="F:acid-amino acid ligase activity"/>
    <property type="evidence" value="ECO:0007669"/>
    <property type="project" value="InterPro"/>
</dbReference>
<dbReference type="GO" id="GO:0005524">
    <property type="term" value="F:ATP binding"/>
    <property type="evidence" value="ECO:0007669"/>
    <property type="project" value="InterPro"/>
</dbReference>
<dbReference type="GO" id="GO:0004071">
    <property type="term" value="F:aspartate-ammonia ligase activity"/>
    <property type="evidence" value="ECO:0007669"/>
    <property type="project" value="InterPro"/>
</dbReference>
<dbReference type="SUPFAM" id="SSF55681">
    <property type="entry name" value="Class II aaRS and biotin synthetases"/>
    <property type="match status" value="1"/>
</dbReference>
<dbReference type="SUPFAM" id="SSF53623">
    <property type="entry name" value="MurD-like peptide ligases, catalytic domain"/>
    <property type="match status" value="1"/>
</dbReference>
<dbReference type="InterPro" id="IPR005761">
    <property type="entry name" value="UDP-N-AcMur-Glu-dNH2Pim_ligase"/>
</dbReference>
<sequence>SNLSPQERENAICEKYGAVSLIGIGGTLPDETIHDGRAPDYDDWSTPTLDGKKGLNGDILIYNPVLKRAFEISSMGIRVDKTTLRRQLELTKTTDRERHLQQALEKDCFAVLFDADQPLSQYEVDMLKQAVVTGYPVRALAEKAGLIAAKFFDYPSKSMHVIAITGTNGKTSVSQFIAQALEGIHQACGVIGTMGAGRISDLEMTGMTTPDPITMQRLLAKFKHEGCRYVALEASSHALEQGRLNNVEIDVAVLTNLSRDHLDYHKTMEAYGAAKKRLFDMASVTHAVINADDSFGQSLININTNHHQLIKYSLTEKAADLMADNIHYHSEGISFTAVLGSESFAVNLPVLGRFNVENILAAVAALSAIGLEAEQLEQAINECYPVTGRMQTYSVAEQALVVVDYAHTPDALEQALLTLQKHLPKEAELWCVFGCGGDRDIGKRPLMGEVAVNLADYVILTDDNPRTEASNGIVKDILSGCGSSAKMYVEHDRKKAIGYAIQHAQKNDIVLIAGKGHESYQEIDNRRYRFCDGEVVTDFLVAPVVNQSRGGQ</sequence>